<protein>
    <submittedName>
        <fullName evidence="1">Uncharacterized protein</fullName>
    </submittedName>
</protein>
<sequence length="190" mass="22053">MKKKPLIPFSWMPGSWGLRGKTREIAQAEYEFDGHVLEEKLLEINHRDDPVTMSRKKLELSLSSSDISQYDYDREVASISTKDPDALAVALLDIDLQHGKITQIQYDRKRADALKEPWISMPKINWDPVNSNRTYFELDYNEYFIQYLRDNGYTGIDDDILNRWLNDVCQAVATENAPNTGMDFVVDNTR</sequence>
<gene>
    <name evidence="1" type="ORF">UFOVP29_388</name>
</gene>
<evidence type="ECO:0000313" key="1">
    <source>
        <dbReference type="EMBL" id="CAB4123229.1"/>
    </source>
</evidence>
<organism evidence="1">
    <name type="scientific">uncultured Caudovirales phage</name>
    <dbReference type="NCBI Taxonomy" id="2100421"/>
    <lineage>
        <taxon>Viruses</taxon>
        <taxon>Duplodnaviria</taxon>
        <taxon>Heunggongvirae</taxon>
        <taxon>Uroviricota</taxon>
        <taxon>Caudoviricetes</taxon>
        <taxon>Peduoviridae</taxon>
        <taxon>Maltschvirus</taxon>
        <taxon>Maltschvirus maltsch</taxon>
    </lineage>
</organism>
<accession>A0A6J5KSP9</accession>
<name>A0A6J5KSP9_9CAUD</name>
<dbReference type="EMBL" id="LR796167">
    <property type="protein sequence ID" value="CAB4123229.1"/>
    <property type="molecule type" value="Genomic_DNA"/>
</dbReference>
<reference evidence="1" key="1">
    <citation type="submission" date="2020-04" db="EMBL/GenBank/DDBJ databases">
        <authorList>
            <person name="Chiriac C."/>
            <person name="Salcher M."/>
            <person name="Ghai R."/>
            <person name="Kavagutti S V."/>
        </authorList>
    </citation>
    <scope>NUCLEOTIDE SEQUENCE</scope>
</reference>
<proteinExistence type="predicted"/>